<evidence type="ECO:0000256" key="5">
    <source>
        <dbReference type="ARBA" id="ARBA00023002"/>
    </source>
</evidence>
<organism evidence="10 11">
    <name type="scientific">Limosilactobacillus reuteri</name>
    <name type="common">Lactobacillus reuteri</name>
    <dbReference type="NCBI Taxonomy" id="1598"/>
    <lineage>
        <taxon>Bacteria</taxon>
        <taxon>Bacillati</taxon>
        <taxon>Bacillota</taxon>
        <taxon>Bacilli</taxon>
        <taxon>Lactobacillales</taxon>
        <taxon>Lactobacillaceae</taxon>
        <taxon>Limosilactobacillus</taxon>
    </lineage>
</organism>
<evidence type="ECO:0000259" key="9">
    <source>
        <dbReference type="Pfam" id="PF07992"/>
    </source>
</evidence>
<dbReference type="Gene3D" id="3.30.390.30">
    <property type="match status" value="1"/>
</dbReference>
<sequence>MRVIIIGCTFAGMTAASQILRSHPETEVTIYDRNAVVPSITYDINDYDDQDAEQPRLRTELSSDQLSIKGADIKMGSLVMKVDPAQKTIKVMGILDDATSEEHYDKLIIATDSRTEAPALKGIDSSNVTLIKDQQDAKAALLLSAIDRQIAVIGNDPLSLGLVDAYRQKGKEVTLFTNGEPILHHNFEEEYSKRALDILTADNIKVVTDEHVTELDDNGIDITVATDKGSYSVSRAIVAAGQKPDTSIFEGVVEMDENGVIAVNEFIQTSDPDIYAIGGSTTIHYNPIDKDVYKPQPTESVRQAAIVAHNIHGEQIKDSGTQLSMSLNLDGTYMASLGLTFERAKAAGFDADVVTIEDNYRPEFMPTTTPVLMSLVWDKDTQQILGAQMMSKHDISETLSLISLCIQNQNTIEFLGMYDTMFQPNFDRPFNYVNILGQAAMAKAGTE</sequence>
<evidence type="ECO:0000256" key="1">
    <source>
        <dbReference type="ARBA" id="ARBA00001974"/>
    </source>
</evidence>
<evidence type="ECO:0000256" key="3">
    <source>
        <dbReference type="ARBA" id="ARBA00022630"/>
    </source>
</evidence>
<evidence type="ECO:0000256" key="6">
    <source>
        <dbReference type="ARBA" id="ARBA00023097"/>
    </source>
</evidence>
<evidence type="ECO:0000259" key="8">
    <source>
        <dbReference type="Pfam" id="PF02852"/>
    </source>
</evidence>
<evidence type="ECO:0000256" key="4">
    <source>
        <dbReference type="ARBA" id="ARBA00022827"/>
    </source>
</evidence>
<protein>
    <submittedName>
        <fullName evidence="10">NADH oxidase</fullName>
    </submittedName>
</protein>
<dbReference type="PRINTS" id="PR00411">
    <property type="entry name" value="PNDRDTASEI"/>
</dbReference>
<comment type="cofactor">
    <cofactor evidence="1">
        <name>FAD</name>
        <dbReference type="ChEBI" id="CHEBI:57692"/>
    </cofactor>
</comment>
<evidence type="ECO:0000256" key="2">
    <source>
        <dbReference type="ARBA" id="ARBA00009130"/>
    </source>
</evidence>
<dbReference type="InterPro" id="IPR050260">
    <property type="entry name" value="FAD-bd_OxRdtase"/>
</dbReference>
<keyword evidence="6" id="KW-0558">Oxidation</keyword>
<dbReference type="Proteomes" id="UP000441557">
    <property type="component" value="Unassembled WGS sequence"/>
</dbReference>
<keyword evidence="7" id="KW-0676">Redox-active center</keyword>
<keyword evidence="5" id="KW-0560">Oxidoreductase</keyword>
<dbReference type="InterPro" id="IPR016156">
    <property type="entry name" value="FAD/NAD-linked_Rdtase_dimer_sf"/>
</dbReference>
<evidence type="ECO:0000313" key="10">
    <source>
        <dbReference type="EMBL" id="MRG83972.1"/>
    </source>
</evidence>
<dbReference type="InterPro" id="IPR004099">
    <property type="entry name" value="Pyr_nucl-diS_OxRdtase_dimer"/>
</dbReference>
<proteinExistence type="inferred from homology"/>
<dbReference type="EMBL" id="WJMZ01000005">
    <property type="protein sequence ID" value="MRG83972.1"/>
    <property type="molecule type" value="Genomic_DNA"/>
</dbReference>
<comment type="caution">
    <text evidence="10">The sequence shown here is derived from an EMBL/GenBank/DDBJ whole genome shotgun (WGS) entry which is preliminary data.</text>
</comment>
<comment type="similarity">
    <text evidence="2">Belongs to the class-III pyridine nucleotide-disulfide oxidoreductase family.</text>
</comment>
<feature type="domain" description="FAD/NAD(P)-binding" evidence="9">
    <location>
        <begin position="1"/>
        <end position="281"/>
    </location>
</feature>
<dbReference type="PRINTS" id="PR00368">
    <property type="entry name" value="FADPNR"/>
</dbReference>
<evidence type="ECO:0000256" key="7">
    <source>
        <dbReference type="ARBA" id="ARBA00023284"/>
    </source>
</evidence>
<dbReference type="GO" id="GO:0016491">
    <property type="term" value="F:oxidoreductase activity"/>
    <property type="evidence" value="ECO:0007669"/>
    <property type="project" value="UniProtKB-KW"/>
</dbReference>
<gene>
    <name evidence="10" type="ORF">GIX80_06125</name>
</gene>
<dbReference type="Pfam" id="PF07992">
    <property type="entry name" value="Pyr_redox_2"/>
    <property type="match status" value="1"/>
</dbReference>
<dbReference type="InterPro" id="IPR036188">
    <property type="entry name" value="FAD/NAD-bd_sf"/>
</dbReference>
<dbReference type="SUPFAM" id="SSF51905">
    <property type="entry name" value="FAD/NAD(P)-binding domain"/>
    <property type="match status" value="1"/>
</dbReference>
<feature type="domain" description="Pyridine nucleotide-disulphide oxidoreductase dimerisation" evidence="8">
    <location>
        <begin position="334"/>
        <end position="427"/>
    </location>
</feature>
<reference evidence="10 11" key="1">
    <citation type="submission" date="2019-11" db="EMBL/GenBank/DDBJ databases">
        <title>Draft genome sequence of 12 host-associated Lactobacillus reuteri rodent strains.</title>
        <authorList>
            <person name="Zhang S."/>
            <person name="Ozcam M."/>
            <person name="Van Pijkeren J.P."/>
        </authorList>
    </citation>
    <scope>NUCLEOTIDE SEQUENCE [LARGE SCALE GENOMIC DNA]</scope>
    <source>
        <strain evidence="10 11">L1604-1</strain>
    </source>
</reference>
<dbReference type="RefSeq" id="WP_153706392.1">
    <property type="nucleotide sequence ID" value="NZ_JAFFPO010000040.1"/>
</dbReference>
<dbReference type="Gene3D" id="3.50.50.60">
    <property type="entry name" value="FAD/NAD(P)-binding domain"/>
    <property type="match status" value="2"/>
</dbReference>
<name>A0AB36ADY0_LIMRT</name>
<dbReference type="PANTHER" id="PTHR43429:SF1">
    <property type="entry name" value="NAD(P)H SULFUR OXIDOREDUCTASE (COA-DEPENDENT)"/>
    <property type="match status" value="1"/>
</dbReference>
<dbReference type="PANTHER" id="PTHR43429">
    <property type="entry name" value="PYRIDINE NUCLEOTIDE-DISULFIDE OXIDOREDUCTASE DOMAIN-CONTAINING"/>
    <property type="match status" value="1"/>
</dbReference>
<keyword evidence="4" id="KW-0274">FAD</keyword>
<accession>A0AB36ADY0</accession>
<dbReference type="InterPro" id="IPR023753">
    <property type="entry name" value="FAD/NAD-binding_dom"/>
</dbReference>
<evidence type="ECO:0000313" key="11">
    <source>
        <dbReference type="Proteomes" id="UP000441557"/>
    </source>
</evidence>
<dbReference type="Pfam" id="PF02852">
    <property type="entry name" value="Pyr_redox_dim"/>
    <property type="match status" value="1"/>
</dbReference>
<dbReference type="SUPFAM" id="SSF55424">
    <property type="entry name" value="FAD/NAD-linked reductases, dimerisation (C-terminal) domain"/>
    <property type="match status" value="1"/>
</dbReference>
<dbReference type="AlphaFoldDB" id="A0AB36ADY0"/>
<keyword evidence="3" id="KW-0285">Flavoprotein</keyword>